<reference evidence="4 5" key="1">
    <citation type="submission" date="2019-07" db="EMBL/GenBank/DDBJ databases">
        <authorList>
            <person name="Kim J."/>
        </authorList>
    </citation>
    <scope>NUCLEOTIDE SEQUENCE [LARGE SCALE GENOMIC DNA]</scope>
    <source>
        <strain evidence="4 5">JC52</strain>
    </source>
</reference>
<dbReference type="Pfam" id="PF09335">
    <property type="entry name" value="VTT_dom"/>
    <property type="match status" value="1"/>
</dbReference>
<feature type="domain" description="VTT" evidence="3">
    <location>
        <begin position="6"/>
        <end position="132"/>
    </location>
</feature>
<keyword evidence="2" id="KW-0812">Transmembrane</keyword>
<dbReference type="AlphaFoldDB" id="A0A559K9V4"/>
<dbReference type="Proteomes" id="UP000317036">
    <property type="component" value="Unassembled WGS sequence"/>
</dbReference>
<evidence type="ECO:0000313" key="5">
    <source>
        <dbReference type="Proteomes" id="UP000317036"/>
    </source>
</evidence>
<feature type="transmembrane region" description="Helical" evidence="2">
    <location>
        <begin position="107"/>
        <end position="129"/>
    </location>
</feature>
<dbReference type="InterPro" id="IPR051311">
    <property type="entry name" value="DedA_domain"/>
</dbReference>
<name>A0A559K9V4_9BACL</name>
<evidence type="ECO:0000259" key="3">
    <source>
        <dbReference type="Pfam" id="PF09335"/>
    </source>
</evidence>
<dbReference type="InterPro" id="IPR032816">
    <property type="entry name" value="VTT_dom"/>
</dbReference>
<dbReference type="PANTHER" id="PTHR42709">
    <property type="entry name" value="ALKALINE PHOSPHATASE LIKE PROTEIN"/>
    <property type="match status" value="1"/>
</dbReference>
<keyword evidence="2" id="KW-0472">Membrane</keyword>
<comment type="caution">
    <text evidence="4">The sequence shown here is derived from an EMBL/GenBank/DDBJ whole genome shotgun (WGS) entry which is preliminary data.</text>
</comment>
<dbReference type="OrthoDB" id="9782291at2"/>
<dbReference type="GO" id="GO:0005886">
    <property type="term" value="C:plasma membrane"/>
    <property type="evidence" value="ECO:0007669"/>
    <property type="project" value="TreeGrafter"/>
</dbReference>
<feature type="transmembrane region" description="Helical" evidence="2">
    <location>
        <begin position="82"/>
        <end position="101"/>
    </location>
</feature>
<comment type="similarity">
    <text evidence="1">Belongs to the DedA family.</text>
</comment>
<organism evidence="4 5">
    <name type="scientific">Paenibacillus cremeus</name>
    <dbReference type="NCBI Taxonomy" id="2163881"/>
    <lineage>
        <taxon>Bacteria</taxon>
        <taxon>Bacillati</taxon>
        <taxon>Bacillota</taxon>
        <taxon>Bacilli</taxon>
        <taxon>Bacillales</taxon>
        <taxon>Paenibacillaceae</taxon>
        <taxon>Paenibacillus</taxon>
    </lineage>
</organism>
<feature type="transmembrane region" description="Helical" evidence="2">
    <location>
        <begin position="26"/>
        <end position="48"/>
    </location>
</feature>
<accession>A0A559K9V4</accession>
<proteinExistence type="inferred from homology"/>
<keyword evidence="5" id="KW-1185">Reference proteome</keyword>
<feature type="transmembrane region" description="Helical" evidence="2">
    <location>
        <begin position="149"/>
        <end position="168"/>
    </location>
</feature>
<protein>
    <submittedName>
        <fullName evidence="4">DedA family protein</fullName>
    </submittedName>
</protein>
<gene>
    <name evidence="4" type="ORF">FPZ49_16515</name>
</gene>
<evidence type="ECO:0000256" key="2">
    <source>
        <dbReference type="SAM" id="Phobius"/>
    </source>
</evidence>
<evidence type="ECO:0000256" key="1">
    <source>
        <dbReference type="ARBA" id="ARBA00010792"/>
    </source>
</evidence>
<evidence type="ECO:0000313" key="4">
    <source>
        <dbReference type="EMBL" id="TVY08918.1"/>
    </source>
</evidence>
<keyword evidence="2" id="KW-1133">Transmembrane helix</keyword>
<dbReference type="EMBL" id="VNJI01000019">
    <property type="protein sequence ID" value="TVY08918.1"/>
    <property type="molecule type" value="Genomic_DNA"/>
</dbReference>
<dbReference type="PANTHER" id="PTHR42709:SF9">
    <property type="entry name" value="ALKALINE PHOSPHATASE LIKE PROTEIN"/>
    <property type="match status" value="1"/>
</dbReference>
<sequence>MIGIPFPAETTLTFSGFALSKGEFRMIPLLLAAILGNVIGSSIAYGIGRFLGKTVILRWGKYIGLTEERLNKAEERFMKRRVSILLISKFIAGIRILTPYLAGINGIPFSVFTLYNSIGAALWVIVFVFLGRYVDVAWGRYHAIMHKHLVPIILVAAVIVGIVAWFKLRNKEKA</sequence>